<keyword evidence="1" id="KW-0812">Transmembrane</keyword>
<keyword evidence="3" id="KW-1185">Reference proteome</keyword>
<keyword evidence="1" id="KW-1133">Transmembrane helix</keyword>
<comment type="caution">
    <text evidence="2">The sequence shown here is derived from an EMBL/GenBank/DDBJ whole genome shotgun (WGS) entry which is preliminary data.</text>
</comment>
<evidence type="ECO:0000256" key="1">
    <source>
        <dbReference type="SAM" id="Phobius"/>
    </source>
</evidence>
<proteinExistence type="predicted"/>
<gene>
    <name evidence="2" type="ORF">NX773_02325</name>
</gene>
<organism evidence="2 3">
    <name type="scientific">Massilia solisilvae</name>
    <dbReference type="NCBI Taxonomy" id="1811225"/>
    <lineage>
        <taxon>Bacteria</taxon>
        <taxon>Pseudomonadati</taxon>
        <taxon>Pseudomonadota</taxon>
        <taxon>Betaproteobacteria</taxon>
        <taxon>Burkholderiales</taxon>
        <taxon>Oxalobacteraceae</taxon>
        <taxon>Telluria group</taxon>
        <taxon>Massilia</taxon>
    </lineage>
</organism>
<accession>A0ABT2BEQ2</accession>
<dbReference type="RefSeq" id="WP_258854778.1">
    <property type="nucleotide sequence ID" value="NZ_JANUGV010000001.1"/>
</dbReference>
<dbReference type="EMBL" id="JANUGV010000001">
    <property type="protein sequence ID" value="MCS0606999.1"/>
    <property type="molecule type" value="Genomic_DNA"/>
</dbReference>
<name>A0ABT2BEQ2_9BURK</name>
<dbReference type="Proteomes" id="UP001205861">
    <property type="component" value="Unassembled WGS sequence"/>
</dbReference>
<sequence>MKVKLQLYSSMHSRHASELVSGACRRLNRVLAPFGAASLLVGVVASATDQDAVADYAVATGLLCYLIAWFDNWWEKARR</sequence>
<evidence type="ECO:0000313" key="3">
    <source>
        <dbReference type="Proteomes" id="UP001205861"/>
    </source>
</evidence>
<reference evidence="2 3" key="1">
    <citation type="submission" date="2022-08" db="EMBL/GenBank/DDBJ databases">
        <title>Reclassification of Massilia species as members of the genera Telluria, Duganella, Pseudoduganella, Mokoshia gen. nov. and Zemynaea gen. nov. using orthogonal and non-orthogonal genome-based approaches.</title>
        <authorList>
            <person name="Bowman J.P."/>
        </authorList>
    </citation>
    <scope>NUCLEOTIDE SEQUENCE [LARGE SCALE GENOMIC DNA]</scope>
    <source>
        <strain evidence="2 3">JCM 31607</strain>
    </source>
</reference>
<evidence type="ECO:0008006" key="4">
    <source>
        <dbReference type="Google" id="ProtNLM"/>
    </source>
</evidence>
<feature type="transmembrane region" description="Helical" evidence="1">
    <location>
        <begin position="56"/>
        <end position="74"/>
    </location>
</feature>
<evidence type="ECO:0000313" key="2">
    <source>
        <dbReference type="EMBL" id="MCS0606999.1"/>
    </source>
</evidence>
<protein>
    <recommendedName>
        <fullName evidence="4">Holin</fullName>
    </recommendedName>
</protein>
<keyword evidence="1" id="KW-0472">Membrane</keyword>